<dbReference type="Proteomes" id="UP000824533">
    <property type="component" value="Linkage Group LG17"/>
</dbReference>
<comment type="caution">
    <text evidence="1">The sequence shown here is derived from an EMBL/GenBank/DDBJ whole genome shotgun (WGS) entry which is preliminary data.</text>
</comment>
<sequence>MNTIISKLRTTPILSFKNIQIFNMSHYKRQRRPPPPPGLRGKEIGLYYRSLRIQKNENQKRNFINLTVPPAVLSSINRNLQSIENIAQKLSIQIPPLRKIEFTNVELNSSEIGPNETSYSNDECTEFEEKRIKLELCNEIISNNKTNPKTADSLASIKERLKNRTQYLSASSSKCEEFTIKSNFNITPITASSVNVISEDNQNKFVSLPLQGAGDYKYGYEDIITGTFAEKLEECLSNGIQINFNNKEINDLNLSLYEDYIDMISRQKYKKFMEFREKLPTYKKSTEILNTIYNNQIVLISGETGCGKSTQVPQILLDDAILNNRGANVKILVTQPRRIAASSLATRVSEERGEVIGQSVGYAIRLEKVDCRPRGSIVFCTTGILVAELEVNQGLTEYSHVILDEVHERDTHIDLSMCMLKKVLQRRKDLKLILMSATVDSEKLTSYFDNCPMLHIEGLAYPVQDIYLEDILAMTKYKLPDENSNNKKYKNVKPWHKHIIRKREAREMEKDIQYKARIGPWLESIKDKLDKEVYKTLQDSRIEELNIELIFELMLHICRAEPGAILVFLPGISDITKLLQMMVDSIYFPSHRYEIYPLHSKLPSLEQNKIFQKPPDNIRKIIIATNIAETSITIDDIVYVIDCGRIKYSGLNVEQNISTLKTEWISKANLKQRRGRAGRCQPGICYHLVTSFQAEQFEERLLPEMQRNDLLEPVLAIKKLRLGKALEAMNILPAVPAEITIESAVRRLQQCGALDGDERLTPLGWHMARLPVPPCAGKLLLLGALFGCLDRAASVAAVWGFKDPFQLVIGKEREVDLSKLQFAVGEPSDHVTISQAIIQWEACSNQRKRSFAYENFLSMNTLQLLSEMKMQFGDNLRQMGFLSSGDIKSQWENRNANNLSLFKAIIAASLYPNIGTVKWHMKGRNTTLRRNAFKIKTPEEDGAISLHPSSVLSKHNHPSACITPGANWLVYWMKQRSTDLFLFEVTFVYTLPLLFFGELNIAPAENPDDCSISIKTINVTCNRETTALLFRMRALLDQVLASKITKSKNSAANHSEFEEQVLEAVVKLITAEDERAEYLDDDDD</sequence>
<evidence type="ECO:0000313" key="1">
    <source>
        <dbReference type="EMBL" id="KAJ0174608.1"/>
    </source>
</evidence>
<name>A0ACC1CSH0_9NEOP</name>
<proteinExistence type="predicted"/>
<protein>
    <submittedName>
        <fullName evidence="1">Uncharacterized protein</fullName>
    </submittedName>
</protein>
<evidence type="ECO:0000313" key="2">
    <source>
        <dbReference type="Proteomes" id="UP000824533"/>
    </source>
</evidence>
<dbReference type="EMBL" id="CM034403">
    <property type="protein sequence ID" value="KAJ0174608.1"/>
    <property type="molecule type" value="Genomic_DNA"/>
</dbReference>
<organism evidence="1 2">
    <name type="scientific">Dendrolimus kikuchii</name>
    <dbReference type="NCBI Taxonomy" id="765133"/>
    <lineage>
        <taxon>Eukaryota</taxon>
        <taxon>Metazoa</taxon>
        <taxon>Ecdysozoa</taxon>
        <taxon>Arthropoda</taxon>
        <taxon>Hexapoda</taxon>
        <taxon>Insecta</taxon>
        <taxon>Pterygota</taxon>
        <taxon>Neoptera</taxon>
        <taxon>Endopterygota</taxon>
        <taxon>Lepidoptera</taxon>
        <taxon>Glossata</taxon>
        <taxon>Ditrysia</taxon>
        <taxon>Bombycoidea</taxon>
        <taxon>Lasiocampidae</taxon>
        <taxon>Dendrolimus</taxon>
    </lineage>
</organism>
<reference evidence="1 2" key="1">
    <citation type="journal article" date="2021" name="Front. Genet.">
        <title>Chromosome-Level Genome Assembly Reveals Significant Gene Expansion in the Toll and IMD Signaling Pathways of Dendrolimus kikuchii.</title>
        <authorList>
            <person name="Zhou J."/>
            <person name="Wu P."/>
            <person name="Xiong Z."/>
            <person name="Liu N."/>
            <person name="Zhao N."/>
            <person name="Ji M."/>
            <person name="Qiu Y."/>
            <person name="Yang B."/>
        </authorList>
    </citation>
    <scope>NUCLEOTIDE SEQUENCE [LARGE SCALE GENOMIC DNA]</scope>
    <source>
        <strain evidence="1">Ann1</strain>
    </source>
</reference>
<accession>A0ACC1CSH0</accession>
<keyword evidence="2" id="KW-1185">Reference proteome</keyword>
<gene>
    <name evidence="1" type="ORF">K1T71_009716</name>
</gene>